<dbReference type="AlphaFoldDB" id="A0AAF0DDE7"/>
<dbReference type="Proteomes" id="UP001219355">
    <property type="component" value="Chromosome 1"/>
</dbReference>
<dbReference type="EMBL" id="CP120627">
    <property type="protein sequence ID" value="WEW56059.1"/>
    <property type="molecule type" value="Genomic_DNA"/>
</dbReference>
<protein>
    <submittedName>
        <fullName evidence="1">Uncharacterized protein</fullName>
    </submittedName>
</protein>
<accession>A0AAF0DDE7</accession>
<name>A0AAF0DDE7_9EURO</name>
<gene>
    <name evidence="1" type="ORF">PRK78_001494</name>
</gene>
<reference evidence="1" key="1">
    <citation type="submission" date="2023-03" db="EMBL/GenBank/DDBJ databases">
        <title>Emydomyces testavorans Genome Sequence.</title>
        <authorList>
            <person name="Hoyer L."/>
        </authorList>
    </citation>
    <scope>NUCLEOTIDE SEQUENCE</scope>
    <source>
        <strain evidence="1">16-2883</strain>
    </source>
</reference>
<evidence type="ECO:0000313" key="1">
    <source>
        <dbReference type="EMBL" id="WEW56059.1"/>
    </source>
</evidence>
<evidence type="ECO:0000313" key="2">
    <source>
        <dbReference type="Proteomes" id="UP001219355"/>
    </source>
</evidence>
<sequence>MPHTIHTVKGERQGDTKFNGKLGRYWQSAKSGRKRCRFQMPTENRSNQICCGKDVQTARENGASDTVEAGEVPGNLRSVDAEMWRDRTIEALFGEDFGGISGLGGWCGGGCCWSFLVVYGLKSRALSNGTKNVP</sequence>
<keyword evidence="2" id="KW-1185">Reference proteome</keyword>
<organism evidence="1 2">
    <name type="scientific">Emydomyces testavorans</name>
    <dbReference type="NCBI Taxonomy" id="2070801"/>
    <lineage>
        <taxon>Eukaryota</taxon>
        <taxon>Fungi</taxon>
        <taxon>Dikarya</taxon>
        <taxon>Ascomycota</taxon>
        <taxon>Pezizomycotina</taxon>
        <taxon>Eurotiomycetes</taxon>
        <taxon>Eurotiomycetidae</taxon>
        <taxon>Onygenales</taxon>
        <taxon>Nannizziopsiaceae</taxon>
        <taxon>Emydomyces</taxon>
    </lineage>
</organism>
<proteinExistence type="predicted"/>